<accession>A0A834WBH9</accession>
<reference evidence="1" key="1">
    <citation type="submission" date="2020-09" db="EMBL/GenBank/DDBJ databases">
        <title>Genome-Enabled Discovery of Anthraquinone Biosynthesis in Senna tora.</title>
        <authorList>
            <person name="Kang S.-H."/>
            <person name="Pandey R.P."/>
            <person name="Lee C.-M."/>
            <person name="Sim J.-S."/>
            <person name="Jeong J.-T."/>
            <person name="Choi B.-S."/>
            <person name="Jung M."/>
            <person name="Ginzburg D."/>
            <person name="Zhao K."/>
            <person name="Won S.Y."/>
            <person name="Oh T.-J."/>
            <person name="Yu Y."/>
            <person name="Kim N.-H."/>
            <person name="Lee O.R."/>
            <person name="Lee T.-H."/>
            <person name="Bashyal P."/>
            <person name="Kim T.-S."/>
            <person name="Lee W.-H."/>
            <person name="Kawkins C."/>
            <person name="Kim C.-K."/>
            <person name="Kim J.S."/>
            <person name="Ahn B.O."/>
            <person name="Rhee S.Y."/>
            <person name="Sohng J.K."/>
        </authorList>
    </citation>
    <scope>NUCLEOTIDE SEQUENCE</scope>
    <source>
        <tissue evidence="1">Leaf</tissue>
    </source>
</reference>
<proteinExistence type="predicted"/>
<dbReference type="AlphaFoldDB" id="A0A834WBH9"/>
<gene>
    <name evidence="1" type="ORF">G2W53_034012</name>
</gene>
<sequence length="54" mass="6404">MGLPHKAELAFKIARTLQHREDMSRHWHRFKLKPCGVKREYLNILFGNVDVAML</sequence>
<evidence type="ECO:0000313" key="1">
    <source>
        <dbReference type="EMBL" id="KAF7813036.1"/>
    </source>
</evidence>
<evidence type="ECO:0000313" key="2">
    <source>
        <dbReference type="Proteomes" id="UP000634136"/>
    </source>
</evidence>
<protein>
    <submittedName>
        <fullName evidence="1">Uncharacterized protein</fullName>
    </submittedName>
</protein>
<organism evidence="1 2">
    <name type="scientific">Senna tora</name>
    <dbReference type="NCBI Taxonomy" id="362788"/>
    <lineage>
        <taxon>Eukaryota</taxon>
        <taxon>Viridiplantae</taxon>
        <taxon>Streptophyta</taxon>
        <taxon>Embryophyta</taxon>
        <taxon>Tracheophyta</taxon>
        <taxon>Spermatophyta</taxon>
        <taxon>Magnoliopsida</taxon>
        <taxon>eudicotyledons</taxon>
        <taxon>Gunneridae</taxon>
        <taxon>Pentapetalae</taxon>
        <taxon>rosids</taxon>
        <taxon>fabids</taxon>
        <taxon>Fabales</taxon>
        <taxon>Fabaceae</taxon>
        <taxon>Caesalpinioideae</taxon>
        <taxon>Cassia clade</taxon>
        <taxon>Senna</taxon>
    </lineage>
</organism>
<keyword evidence="2" id="KW-1185">Reference proteome</keyword>
<dbReference type="EMBL" id="JAAIUW010000010">
    <property type="protein sequence ID" value="KAF7813036.1"/>
    <property type="molecule type" value="Genomic_DNA"/>
</dbReference>
<comment type="caution">
    <text evidence="1">The sequence shown here is derived from an EMBL/GenBank/DDBJ whole genome shotgun (WGS) entry which is preliminary data.</text>
</comment>
<dbReference type="Proteomes" id="UP000634136">
    <property type="component" value="Unassembled WGS sequence"/>
</dbReference>
<name>A0A834WBH9_9FABA</name>